<reference evidence="2 3" key="1">
    <citation type="journal article" date="2007" name="Int. J. Syst. Evol. Microbiol.">
        <title>Paenibacillus ginsengarvi sp. nov., isolated from soil from ginseng cultivation.</title>
        <authorList>
            <person name="Yoon M.H."/>
            <person name="Ten L.N."/>
            <person name="Im W.T."/>
        </authorList>
    </citation>
    <scope>NUCLEOTIDE SEQUENCE [LARGE SCALE GENOMIC DNA]</scope>
    <source>
        <strain evidence="2 3">KCTC 13059</strain>
    </source>
</reference>
<name>A0A3B0CG81_9BACL</name>
<dbReference type="Proteomes" id="UP000282311">
    <property type="component" value="Unassembled WGS sequence"/>
</dbReference>
<dbReference type="InterPro" id="IPR000182">
    <property type="entry name" value="GNAT_dom"/>
</dbReference>
<dbReference type="InterPro" id="IPR016181">
    <property type="entry name" value="Acyl_CoA_acyltransferase"/>
</dbReference>
<keyword evidence="3" id="KW-1185">Reference proteome</keyword>
<dbReference type="OrthoDB" id="4228396at2"/>
<protein>
    <submittedName>
        <fullName evidence="2">GNAT family N-acetyltransferase</fullName>
    </submittedName>
</protein>
<dbReference type="GO" id="GO:0016747">
    <property type="term" value="F:acyltransferase activity, transferring groups other than amino-acyl groups"/>
    <property type="evidence" value="ECO:0007669"/>
    <property type="project" value="InterPro"/>
</dbReference>
<gene>
    <name evidence="2" type="ORF">D7M11_12830</name>
</gene>
<dbReference type="Pfam" id="PF00583">
    <property type="entry name" value="Acetyltransf_1"/>
    <property type="match status" value="1"/>
</dbReference>
<organism evidence="2 3">
    <name type="scientific">Paenibacillus ginsengarvi</name>
    <dbReference type="NCBI Taxonomy" id="400777"/>
    <lineage>
        <taxon>Bacteria</taxon>
        <taxon>Bacillati</taxon>
        <taxon>Bacillota</taxon>
        <taxon>Bacilli</taxon>
        <taxon>Bacillales</taxon>
        <taxon>Paenibacillaceae</taxon>
        <taxon>Paenibacillus</taxon>
    </lineage>
</organism>
<dbReference type="SUPFAM" id="SSF55729">
    <property type="entry name" value="Acyl-CoA N-acyltransferases (Nat)"/>
    <property type="match status" value="1"/>
</dbReference>
<evidence type="ECO:0000313" key="3">
    <source>
        <dbReference type="Proteomes" id="UP000282311"/>
    </source>
</evidence>
<dbReference type="RefSeq" id="WP_120747628.1">
    <property type="nucleotide sequence ID" value="NZ_RBAH01000008.1"/>
</dbReference>
<evidence type="ECO:0000259" key="1">
    <source>
        <dbReference type="PROSITE" id="PS51186"/>
    </source>
</evidence>
<dbReference type="EMBL" id="RBAH01000008">
    <property type="protein sequence ID" value="RKN84372.1"/>
    <property type="molecule type" value="Genomic_DNA"/>
</dbReference>
<dbReference type="AlphaFoldDB" id="A0A3B0CG81"/>
<keyword evidence="2" id="KW-0808">Transferase</keyword>
<sequence>MNKPAIRIGRLSQCTFEQALELRQRGFEGYHDSMRQYYPDFPKPGTPAPDALDRLMDSFGSSGIRAEQSIVGFVDEKPVGFVFIAIKTVNGVKLGWNGGTGVFPECRGLGLAKLMMQEARQVLIQQEVDIGVLEVVAKNAPAIASYEKGGFRIADKILGMTREEPLKEPFLPESRRPGGVRLEYGLSANVAAIPYYREQAAWGCMWHNLPRGESLVVYDEENKPVAYALFQRSRDAAGKLKSVTLRQCEVSPDRSDRELLFRLLLAELYGPYDEPCTRRVSDMSAANPELNELLHEAGFTLNYEQYMMLWERQKVVEA</sequence>
<dbReference type="Gene3D" id="3.40.630.30">
    <property type="match status" value="1"/>
</dbReference>
<dbReference type="CDD" id="cd04301">
    <property type="entry name" value="NAT_SF"/>
    <property type="match status" value="1"/>
</dbReference>
<feature type="domain" description="N-acetyltransferase" evidence="1">
    <location>
        <begin position="6"/>
        <end position="187"/>
    </location>
</feature>
<comment type="caution">
    <text evidence="2">The sequence shown here is derived from an EMBL/GenBank/DDBJ whole genome shotgun (WGS) entry which is preliminary data.</text>
</comment>
<dbReference type="PROSITE" id="PS51186">
    <property type="entry name" value="GNAT"/>
    <property type="match status" value="1"/>
</dbReference>
<proteinExistence type="predicted"/>
<evidence type="ECO:0000313" key="2">
    <source>
        <dbReference type="EMBL" id="RKN84372.1"/>
    </source>
</evidence>
<accession>A0A3B0CG81</accession>